<dbReference type="PANTHER" id="PTHR43403">
    <property type="entry name" value="NAD-SPECIFIC GLUTAMATE DEHYDROGENASE"/>
    <property type="match status" value="1"/>
</dbReference>
<dbReference type="PANTHER" id="PTHR43403:SF1">
    <property type="entry name" value="NAD-SPECIFIC GLUTAMATE DEHYDROGENASE"/>
    <property type="match status" value="1"/>
</dbReference>
<dbReference type="InterPro" id="IPR046346">
    <property type="entry name" value="Aminoacid_DH-like_N_sf"/>
</dbReference>
<dbReference type="GO" id="GO:0004069">
    <property type="term" value="F:L-aspartate:2-oxoglutarate aminotransferase activity"/>
    <property type="evidence" value="ECO:0007669"/>
    <property type="project" value="InterPro"/>
</dbReference>
<dbReference type="Pfam" id="PF21074">
    <property type="entry name" value="GDH_C"/>
    <property type="match status" value="1"/>
</dbReference>
<dbReference type="KEGG" id="metu:GNH96_09440"/>
<dbReference type="GO" id="GO:0006538">
    <property type="term" value="P:L-glutamate catabolic process"/>
    <property type="evidence" value="ECO:0007669"/>
    <property type="project" value="InterPro"/>
</dbReference>
<organism evidence="4 5">
    <name type="scientific">Methylococcus geothermalis</name>
    <dbReference type="NCBI Taxonomy" id="2681310"/>
    <lineage>
        <taxon>Bacteria</taxon>
        <taxon>Pseudomonadati</taxon>
        <taxon>Pseudomonadota</taxon>
        <taxon>Gammaproteobacteria</taxon>
        <taxon>Methylococcales</taxon>
        <taxon>Methylococcaceae</taxon>
        <taxon>Methylococcus</taxon>
    </lineage>
</organism>
<reference evidence="5" key="1">
    <citation type="submission" date="2019-12" db="EMBL/GenBank/DDBJ databases">
        <authorList>
            <person name="Awala S.I."/>
            <person name="Rhee S.K."/>
        </authorList>
    </citation>
    <scope>NUCLEOTIDE SEQUENCE [LARGE SCALE GENOMIC DNA]</scope>
    <source>
        <strain evidence="5">IM1</strain>
    </source>
</reference>
<gene>
    <name evidence="4" type="ORF">GNH96_09440</name>
</gene>
<evidence type="ECO:0000256" key="1">
    <source>
        <dbReference type="ARBA" id="ARBA00023002"/>
    </source>
</evidence>
<name>A0A858Q8P5_9GAMM</name>
<dbReference type="InterPro" id="IPR049056">
    <property type="entry name" value="NAD_Glu_DH_HM3"/>
</dbReference>
<dbReference type="SUPFAM" id="SSF51735">
    <property type="entry name" value="NAD(P)-binding Rossmann-fold domains"/>
    <property type="match status" value="1"/>
</dbReference>
<keyword evidence="1" id="KW-0560">Oxidoreductase</keyword>
<evidence type="ECO:0000313" key="5">
    <source>
        <dbReference type="Proteomes" id="UP000503004"/>
    </source>
</evidence>
<dbReference type="InterPro" id="IPR036291">
    <property type="entry name" value="NAD(P)-bd_dom_sf"/>
</dbReference>
<dbReference type="Proteomes" id="UP000503004">
    <property type="component" value="Chromosome"/>
</dbReference>
<accession>A0A858Q8P5</accession>
<dbReference type="Gene3D" id="3.40.50.720">
    <property type="entry name" value="NAD(P)-binding Rossmann-like Domain"/>
    <property type="match status" value="1"/>
</dbReference>
<dbReference type="AlphaFoldDB" id="A0A858Q8P5"/>
<dbReference type="InterPro" id="IPR048381">
    <property type="entry name" value="GDH_C"/>
</dbReference>
<keyword evidence="5" id="KW-1185">Reference proteome</keyword>
<dbReference type="Pfam" id="PF21078">
    <property type="entry name" value="GDH_HM3"/>
    <property type="match status" value="1"/>
</dbReference>
<protein>
    <submittedName>
        <fullName evidence="4">NAD-glutamate dehydrogenase</fullName>
    </submittedName>
</protein>
<proteinExistence type="predicted"/>
<evidence type="ECO:0000259" key="2">
    <source>
        <dbReference type="Pfam" id="PF05088"/>
    </source>
</evidence>
<feature type="domain" description="NAD-specific glutamate dehydrogenase C-terminal" evidence="3">
    <location>
        <begin position="781"/>
        <end position="1114"/>
    </location>
</feature>
<dbReference type="Pfam" id="PF05088">
    <property type="entry name" value="Bac_GDH_CD"/>
    <property type="match status" value="1"/>
</dbReference>
<feature type="domain" description="NAD-glutamate dehydrogenase catalytic" evidence="2">
    <location>
        <begin position="249"/>
        <end position="737"/>
    </location>
</feature>
<dbReference type="InterPro" id="IPR007780">
    <property type="entry name" value="NAD_Glu_DH_bac"/>
</dbReference>
<dbReference type="RefSeq" id="WP_169603450.1">
    <property type="nucleotide sequence ID" value="NZ_CP046565.1"/>
</dbReference>
<evidence type="ECO:0000259" key="3">
    <source>
        <dbReference type="Pfam" id="PF21074"/>
    </source>
</evidence>
<evidence type="ECO:0000313" key="4">
    <source>
        <dbReference type="EMBL" id="QJD30171.1"/>
    </source>
</evidence>
<dbReference type="EMBL" id="CP046565">
    <property type="protein sequence ID" value="QJD30171.1"/>
    <property type="molecule type" value="Genomic_DNA"/>
</dbReference>
<dbReference type="GO" id="GO:0004352">
    <property type="term" value="F:glutamate dehydrogenase (NAD+) activity"/>
    <property type="evidence" value="ECO:0007669"/>
    <property type="project" value="InterPro"/>
</dbReference>
<sequence length="1125" mass="124736">MNDSRRAWPEAGPSWESAYRRRLERFRRSRGIAADSLPGAWVFPPEYRSRIPPAAALRDAIRLETVVRTGADTADLWRPSPCFGDPHHRLRIYSPVEQDLDRVMPFLQNLHLRIIDQIQFRLVFRGRCCFIRSFAVASDAAPGGDLMSARGPLLEALAALMAGRVENDALNALILATGLSWKEIDLFRAYHNYRLQLGSRFGRSRFLRALFNNPEATRLLYRYFESRFQPRGQGDEEVLSALRQDFIVALNEVTDSGEDHILRSLFNLIDATLRTNFYRRRDDPDYFIALKISGLGVIDMPAPKPLFEIYVHSAAMEGIHLRGAPVARGGIRWSDRPDDFRVEILDLMQTQMIKNALIVPQGAKGGFILKSPCRDPDECRRLAGEAYATLIRGMLDLTDNVTAQGVMHPLSVVAYDDPDPYLVVAADKGTARLSDTANTIAQQYGFWLGDAFAAGGSQGYDHKRLGITARGVWECVKRHFAELNRDIELAPFTVVGIGSMDGDVFGNGMLYSRNIRLLAAFSGQHIFLDPDPDPETSYRERRRLFDLPGSTWADYDSRAISSGGGVFRRDAKDIPLSPPVRAWLGVRHGSIDGEGLVHLLLTAPVDLLWLGGVGTYVKGSSESHEDVGDRANDAVRVDGIQLRAAVVAEGANLGFTQQGRVEFALAGGRINTDAVDNSAGVDLSDHEVNLKILTGLLREHGMMAGGEERNRFLTELTRTVCDSVLRDNASQSLCLSLDRERCLRDAEPFLELADRLESSGSLDRSYESFPGRKEVQARERRGLVRPELAVLLAHAKLALKRALLDAPGFLDAEWSRPMLAGYFPAEVRKRYGSVLHKHSLAREITATVICNRILDQAGSSFLVLADELDPAAAADLAGAYLCFDAAFGGGELRRKMAGFDHGAEMDRRYRMLLELEEVLCACCDWAIREGIGLRPGDAEIGSWQSDLADYLDYSETALGDNERTALAEHVAELKDLGFDQREARTLALLGGLRDFPMLASLARSTGASLERVAGLDDAIADLLGLRRCLNLLRRVGPRDRWERRAQAALLERLRKGALCLTRLALQAGGREPSTWFSEPRLRSRLARFRRLLNELEEASSPSLTPFAVLGAELEALVDLGRSSGA</sequence>
<dbReference type="SUPFAM" id="SSF53223">
    <property type="entry name" value="Aminoacid dehydrogenase-like, N-terminal domain"/>
    <property type="match status" value="1"/>
</dbReference>
<dbReference type="InterPro" id="IPR028971">
    <property type="entry name" value="NAD-GDH_cat"/>
</dbReference>